<dbReference type="CDD" id="cd07377">
    <property type="entry name" value="WHTH_GntR"/>
    <property type="match status" value="1"/>
</dbReference>
<reference evidence="7" key="1">
    <citation type="submission" date="2021-11" db="EMBL/GenBank/DDBJ databases">
        <title>Vibrio ZSDE26 sp. nov. and Vibrio ZSDZ34 sp. nov., isolated from coastal seawater in Qingdao.</title>
        <authorList>
            <person name="Zhang P."/>
        </authorList>
    </citation>
    <scope>NUCLEOTIDE SEQUENCE</scope>
    <source>
        <strain evidence="7">ZSDZ34</strain>
    </source>
</reference>
<dbReference type="GO" id="GO:0003677">
    <property type="term" value="F:DNA binding"/>
    <property type="evidence" value="ECO:0007669"/>
    <property type="project" value="UniProtKB-KW"/>
</dbReference>
<dbReference type="GO" id="GO:0003700">
    <property type="term" value="F:DNA-binding transcription factor activity"/>
    <property type="evidence" value="ECO:0007669"/>
    <property type="project" value="InterPro"/>
</dbReference>
<evidence type="ECO:0000256" key="1">
    <source>
        <dbReference type="ARBA" id="ARBA00005384"/>
    </source>
</evidence>
<dbReference type="EMBL" id="JAJNNZ010000004">
    <property type="protein sequence ID" value="MCJ2376494.1"/>
    <property type="molecule type" value="Genomic_DNA"/>
</dbReference>
<comment type="caution">
    <text evidence="7">The sequence shown here is derived from an EMBL/GenBank/DDBJ whole genome shotgun (WGS) entry which is preliminary data.</text>
</comment>
<dbReference type="InterPro" id="IPR013196">
    <property type="entry name" value="HTH_11"/>
</dbReference>
<dbReference type="Gene3D" id="1.10.10.10">
    <property type="entry name" value="Winged helix-like DNA-binding domain superfamily/Winged helix DNA-binding domain"/>
    <property type="match status" value="1"/>
</dbReference>
<dbReference type="InterPro" id="IPR036390">
    <property type="entry name" value="WH_DNA-bd_sf"/>
</dbReference>
<dbReference type="AlphaFoldDB" id="A0A9X2AV21"/>
<accession>A0A9X2AV21</accession>
<dbReference type="InterPro" id="IPR051446">
    <property type="entry name" value="HTH_trans_reg/aminotransferase"/>
</dbReference>
<keyword evidence="7" id="KW-0032">Aminotransferase</keyword>
<dbReference type="InterPro" id="IPR015421">
    <property type="entry name" value="PyrdxlP-dep_Trfase_major"/>
</dbReference>
<dbReference type="Proteomes" id="UP001139488">
    <property type="component" value="Unassembled WGS sequence"/>
</dbReference>
<dbReference type="GO" id="GO:0008483">
    <property type="term" value="F:transaminase activity"/>
    <property type="evidence" value="ECO:0007669"/>
    <property type="project" value="UniProtKB-KW"/>
</dbReference>
<keyword evidence="5" id="KW-0804">Transcription</keyword>
<dbReference type="Gene3D" id="3.40.640.10">
    <property type="entry name" value="Type I PLP-dependent aspartate aminotransferase-like (Major domain)"/>
    <property type="match status" value="1"/>
</dbReference>
<evidence type="ECO:0000256" key="2">
    <source>
        <dbReference type="ARBA" id="ARBA00022898"/>
    </source>
</evidence>
<keyword evidence="2" id="KW-0663">Pyridoxal phosphate</keyword>
<evidence type="ECO:0000256" key="4">
    <source>
        <dbReference type="ARBA" id="ARBA00023125"/>
    </source>
</evidence>
<dbReference type="InterPro" id="IPR036388">
    <property type="entry name" value="WH-like_DNA-bd_sf"/>
</dbReference>
<keyword evidence="7" id="KW-0808">Transferase</keyword>
<dbReference type="InterPro" id="IPR015424">
    <property type="entry name" value="PyrdxlP-dep_Trfase"/>
</dbReference>
<gene>
    <name evidence="7" type="ORF">LNL84_06560</name>
</gene>
<evidence type="ECO:0000256" key="3">
    <source>
        <dbReference type="ARBA" id="ARBA00023015"/>
    </source>
</evidence>
<keyword evidence="3" id="KW-0805">Transcription regulation</keyword>
<dbReference type="PANTHER" id="PTHR46577:SF1">
    <property type="entry name" value="HTH-TYPE TRANSCRIPTIONAL REGULATORY PROTEIN GABR"/>
    <property type="match status" value="1"/>
</dbReference>
<name>A0A9X2AV21_9VIBR</name>
<evidence type="ECO:0000313" key="7">
    <source>
        <dbReference type="EMBL" id="MCJ2376494.1"/>
    </source>
</evidence>
<proteinExistence type="inferred from homology"/>
<evidence type="ECO:0000256" key="5">
    <source>
        <dbReference type="ARBA" id="ARBA00023163"/>
    </source>
</evidence>
<evidence type="ECO:0000259" key="6">
    <source>
        <dbReference type="PROSITE" id="PS50949"/>
    </source>
</evidence>
<dbReference type="PROSITE" id="PS50949">
    <property type="entry name" value="HTH_GNTR"/>
    <property type="match status" value="1"/>
</dbReference>
<sequence>MLEQYIHLDASNGLTLQDQIKAGITQAIANGFISQSIPVTSSRKLAQDLKVSRNTVLRVYDQLSEEGFFISKERKGYFVNPDIKFHQVPLKSVATKNLNWSNYIQPKPSWHQEPPKELKNYPYLFVHGMVDDNLFPVNEWRKCSIQSLNKANSKQWTSTDNDYEDLIEQIRTRVLPRRGIFAQSNEIMITMGSQQSLNLIARLLTNKESTVGVENPGYPEAWAQFESRKAKLKALSIDENGLIINEDLHGCNLVYTTPSNQFPTTVRMPKERRQALLECAEKNDFLIVEDDFEHEVNFIDENTFALKGEFRNDRIIYLSSFSSTIAPGLRIGFIVAAPEFIEKARHLQRLSHTSPPKNNCQTLALFISLGYYDALMQRLLKKLTSKWLTMEKALNYYFPQSGVVPSLAGTSFWINYDVNFDAKALYRQAEKIGILINPGEQYYLGGTKNNGFRLSFSSIEEANIREGIKRLSEVARKILPLEHISQAKGKKLSGSEIRTLFDHHTVMTSDCFNIPYRIEFQPDGRMHGLSDRPHDEDEGYWWVEGDKMFYQWKSWQFADIREVSLVLENNVLKRYDTQGYCVNRGRVVPSHTN</sequence>
<dbReference type="RefSeq" id="WP_244356064.1">
    <property type="nucleotide sequence ID" value="NZ_JAJNNZ010000004.1"/>
</dbReference>
<dbReference type="SUPFAM" id="SSF53383">
    <property type="entry name" value="PLP-dependent transferases"/>
    <property type="match status" value="1"/>
</dbReference>
<keyword evidence="8" id="KW-1185">Reference proteome</keyword>
<protein>
    <submittedName>
        <fullName evidence="7">PLP-dependent aminotransferase family protein</fullName>
    </submittedName>
</protein>
<dbReference type="PANTHER" id="PTHR46577">
    <property type="entry name" value="HTH-TYPE TRANSCRIPTIONAL REGULATORY PROTEIN GABR"/>
    <property type="match status" value="1"/>
</dbReference>
<dbReference type="CDD" id="cd00609">
    <property type="entry name" value="AAT_like"/>
    <property type="match status" value="1"/>
</dbReference>
<dbReference type="SUPFAM" id="SSF46785">
    <property type="entry name" value="Winged helix' DNA-binding domain"/>
    <property type="match status" value="1"/>
</dbReference>
<dbReference type="Pfam" id="PF00155">
    <property type="entry name" value="Aminotran_1_2"/>
    <property type="match status" value="1"/>
</dbReference>
<organism evidence="7 8">
    <name type="scientific">Vibrio gelatinilyticus</name>
    <dbReference type="NCBI Taxonomy" id="2893468"/>
    <lineage>
        <taxon>Bacteria</taxon>
        <taxon>Pseudomonadati</taxon>
        <taxon>Pseudomonadota</taxon>
        <taxon>Gammaproteobacteria</taxon>
        <taxon>Vibrionales</taxon>
        <taxon>Vibrionaceae</taxon>
        <taxon>Vibrio</taxon>
    </lineage>
</organism>
<keyword evidence="4" id="KW-0238">DNA-binding</keyword>
<evidence type="ECO:0000313" key="8">
    <source>
        <dbReference type="Proteomes" id="UP001139488"/>
    </source>
</evidence>
<feature type="domain" description="HTH gntR-type" evidence="6">
    <location>
        <begin position="14"/>
        <end position="82"/>
    </location>
</feature>
<dbReference type="InterPro" id="IPR000524">
    <property type="entry name" value="Tscrpt_reg_HTH_GntR"/>
</dbReference>
<comment type="similarity">
    <text evidence="1">In the C-terminal section; belongs to the class-I pyridoxal-phosphate-dependent aminotransferase family.</text>
</comment>
<dbReference type="Pfam" id="PF08279">
    <property type="entry name" value="HTH_11"/>
    <property type="match status" value="1"/>
</dbReference>
<dbReference type="GO" id="GO:0030170">
    <property type="term" value="F:pyridoxal phosphate binding"/>
    <property type="evidence" value="ECO:0007669"/>
    <property type="project" value="InterPro"/>
</dbReference>
<dbReference type="InterPro" id="IPR004839">
    <property type="entry name" value="Aminotransferase_I/II_large"/>
</dbReference>